<dbReference type="InterPro" id="IPR006175">
    <property type="entry name" value="YjgF/YER057c/UK114"/>
</dbReference>
<evidence type="ECO:0000313" key="1">
    <source>
        <dbReference type="EMBL" id="MCM3712987.1"/>
    </source>
</evidence>
<dbReference type="AlphaFoldDB" id="A0A9X2IN27"/>
<organism evidence="1 2">
    <name type="scientific">Halalkalibacter oceani</name>
    <dbReference type="NCBI Taxonomy" id="1653776"/>
    <lineage>
        <taxon>Bacteria</taxon>
        <taxon>Bacillati</taxon>
        <taxon>Bacillota</taxon>
        <taxon>Bacilli</taxon>
        <taxon>Bacillales</taxon>
        <taxon>Bacillaceae</taxon>
        <taxon>Halalkalibacter</taxon>
    </lineage>
</organism>
<dbReference type="RefSeq" id="WP_251221836.1">
    <property type="nucleotide sequence ID" value="NZ_JAMBOL010000002.1"/>
</dbReference>
<dbReference type="Pfam" id="PF01042">
    <property type="entry name" value="Ribonuc_L-PSP"/>
    <property type="match status" value="1"/>
</dbReference>
<sequence>MNFEQRLADLNIELPVVLDKHLPFSSGVIVDNLVYLSGQTCLMEGGMKYTGVVGSSVTIQQAEEAAEICILNLLGALKEMIGDLNKVKKVVKVNGYVASEKTFTDQPQVINAATNLLNKIFGEDNQHARAAIGVASLPMGTPVEIEMIVELRK</sequence>
<evidence type="ECO:0000313" key="2">
    <source>
        <dbReference type="Proteomes" id="UP001139179"/>
    </source>
</evidence>
<dbReference type="Gene3D" id="3.30.1330.40">
    <property type="entry name" value="RutC-like"/>
    <property type="match status" value="1"/>
</dbReference>
<keyword evidence="2" id="KW-1185">Reference proteome</keyword>
<comment type="caution">
    <text evidence="1">The sequence shown here is derived from an EMBL/GenBank/DDBJ whole genome shotgun (WGS) entry which is preliminary data.</text>
</comment>
<dbReference type="CDD" id="cd02199">
    <property type="entry name" value="YjgF_YER057c_UK114_like_1"/>
    <property type="match status" value="1"/>
</dbReference>
<reference evidence="1" key="1">
    <citation type="submission" date="2022-05" db="EMBL/GenBank/DDBJ databases">
        <title>Comparative Genomics of Spacecraft Associated Microbes.</title>
        <authorList>
            <person name="Tran M.T."/>
            <person name="Wright A."/>
            <person name="Seuylemezian A."/>
            <person name="Eisen J."/>
            <person name="Coil D."/>
        </authorList>
    </citation>
    <scope>NUCLEOTIDE SEQUENCE</scope>
    <source>
        <strain evidence="1">214.1.1</strain>
    </source>
</reference>
<dbReference type="SUPFAM" id="SSF55298">
    <property type="entry name" value="YjgF-like"/>
    <property type="match status" value="1"/>
</dbReference>
<dbReference type="InterPro" id="IPR035959">
    <property type="entry name" value="RutC-like_sf"/>
</dbReference>
<dbReference type="InterPro" id="IPR013813">
    <property type="entry name" value="Endoribo_LPSP/chorism_mut-like"/>
</dbReference>
<dbReference type="Proteomes" id="UP001139179">
    <property type="component" value="Unassembled WGS sequence"/>
</dbReference>
<dbReference type="PANTHER" id="PTHR43760">
    <property type="entry name" value="ENDORIBONUCLEASE-RELATED"/>
    <property type="match status" value="1"/>
</dbReference>
<dbReference type="EMBL" id="JAMBOL010000002">
    <property type="protein sequence ID" value="MCM3712987.1"/>
    <property type="molecule type" value="Genomic_DNA"/>
</dbReference>
<gene>
    <name evidence="1" type="ORF">M3202_02755</name>
</gene>
<dbReference type="PANTHER" id="PTHR43760:SF1">
    <property type="entry name" value="ENDORIBONUCLEASE L-PSP_CHORISMATE MUTASE-LIKE DOMAIN-CONTAINING PROTEIN"/>
    <property type="match status" value="1"/>
</dbReference>
<proteinExistence type="predicted"/>
<accession>A0A9X2IN27</accession>
<name>A0A9X2IN27_9BACI</name>
<protein>
    <submittedName>
        <fullName evidence="1">RidA family protein</fullName>
    </submittedName>
</protein>